<dbReference type="AlphaFoldDB" id="A0A834SW08"/>
<keyword evidence="2" id="KW-1185">Reference proteome</keyword>
<dbReference type="EMBL" id="JAAIUW010000011">
    <property type="protein sequence ID" value="KAF7809760.1"/>
    <property type="molecule type" value="Genomic_DNA"/>
</dbReference>
<dbReference type="Proteomes" id="UP000634136">
    <property type="component" value="Unassembled WGS sequence"/>
</dbReference>
<accession>A0A834SW08</accession>
<comment type="caution">
    <text evidence="1">The sequence shown here is derived from an EMBL/GenBank/DDBJ whole genome shotgun (WGS) entry which is preliminary data.</text>
</comment>
<gene>
    <name evidence="1" type="ORF">G2W53_036503</name>
</gene>
<protein>
    <submittedName>
        <fullName evidence="1">Uncharacterized protein</fullName>
    </submittedName>
</protein>
<sequence>MALVRRWRRIIACLGSQIEKERERKRVKEEYPFLPPSVVDCALMGI</sequence>
<proteinExistence type="predicted"/>
<organism evidence="1 2">
    <name type="scientific">Senna tora</name>
    <dbReference type="NCBI Taxonomy" id="362788"/>
    <lineage>
        <taxon>Eukaryota</taxon>
        <taxon>Viridiplantae</taxon>
        <taxon>Streptophyta</taxon>
        <taxon>Embryophyta</taxon>
        <taxon>Tracheophyta</taxon>
        <taxon>Spermatophyta</taxon>
        <taxon>Magnoliopsida</taxon>
        <taxon>eudicotyledons</taxon>
        <taxon>Gunneridae</taxon>
        <taxon>Pentapetalae</taxon>
        <taxon>rosids</taxon>
        <taxon>fabids</taxon>
        <taxon>Fabales</taxon>
        <taxon>Fabaceae</taxon>
        <taxon>Caesalpinioideae</taxon>
        <taxon>Cassia clade</taxon>
        <taxon>Senna</taxon>
    </lineage>
</organism>
<reference evidence="1" key="1">
    <citation type="submission" date="2020-09" db="EMBL/GenBank/DDBJ databases">
        <title>Genome-Enabled Discovery of Anthraquinone Biosynthesis in Senna tora.</title>
        <authorList>
            <person name="Kang S.-H."/>
            <person name="Pandey R.P."/>
            <person name="Lee C.-M."/>
            <person name="Sim J.-S."/>
            <person name="Jeong J.-T."/>
            <person name="Choi B.-S."/>
            <person name="Jung M."/>
            <person name="Ginzburg D."/>
            <person name="Zhao K."/>
            <person name="Won S.Y."/>
            <person name="Oh T.-J."/>
            <person name="Yu Y."/>
            <person name="Kim N.-H."/>
            <person name="Lee O.R."/>
            <person name="Lee T.-H."/>
            <person name="Bashyal P."/>
            <person name="Kim T.-S."/>
            <person name="Lee W.-H."/>
            <person name="Kawkins C."/>
            <person name="Kim C.-K."/>
            <person name="Kim J.S."/>
            <person name="Ahn B.O."/>
            <person name="Rhee S.Y."/>
            <person name="Sohng J.K."/>
        </authorList>
    </citation>
    <scope>NUCLEOTIDE SEQUENCE</scope>
    <source>
        <tissue evidence="1">Leaf</tissue>
    </source>
</reference>
<evidence type="ECO:0000313" key="2">
    <source>
        <dbReference type="Proteomes" id="UP000634136"/>
    </source>
</evidence>
<evidence type="ECO:0000313" key="1">
    <source>
        <dbReference type="EMBL" id="KAF7809760.1"/>
    </source>
</evidence>
<name>A0A834SW08_9FABA</name>